<dbReference type="AlphaFoldDB" id="A0A2I0I0G6"/>
<sequence>MEMVAPASLNNFMAGGAKAKSPPMLVHFNFNGAIDSLSARPKAGAGNVLRDPRGLCFPWKYSKARWEAFVTTET</sequence>
<reference evidence="1 2" key="1">
    <citation type="submission" date="2017-11" db="EMBL/GenBank/DDBJ databases">
        <title>De-novo sequencing of pomegranate (Punica granatum L.) genome.</title>
        <authorList>
            <person name="Akparov Z."/>
            <person name="Amiraslanov A."/>
            <person name="Hajiyeva S."/>
            <person name="Abbasov M."/>
            <person name="Kaur K."/>
            <person name="Hamwieh A."/>
            <person name="Solovyev V."/>
            <person name="Salamov A."/>
            <person name="Braich B."/>
            <person name="Kosarev P."/>
            <person name="Mahmoud A."/>
            <person name="Hajiyev E."/>
            <person name="Babayeva S."/>
            <person name="Izzatullayeva V."/>
            <person name="Mammadov A."/>
            <person name="Mammadov A."/>
            <person name="Sharifova S."/>
            <person name="Ojaghi J."/>
            <person name="Eynullazada K."/>
            <person name="Bayramov B."/>
            <person name="Abdulazimova A."/>
            <person name="Shahmuradov I."/>
        </authorList>
    </citation>
    <scope>NUCLEOTIDE SEQUENCE [LARGE SCALE GENOMIC DNA]</scope>
    <source>
        <strain evidence="2">cv. AG2017</strain>
        <tissue evidence="1">Leaf</tissue>
    </source>
</reference>
<dbReference type="Proteomes" id="UP000233551">
    <property type="component" value="Unassembled WGS sequence"/>
</dbReference>
<gene>
    <name evidence="1" type="ORF">CRG98_042275</name>
</gene>
<name>A0A2I0I0G6_PUNGR</name>
<accession>A0A2I0I0G6</accession>
<keyword evidence="2" id="KW-1185">Reference proteome</keyword>
<organism evidence="1 2">
    <name type="scientific">Punica granatum</name>
    <name type="common">Pomegranate</name>
    <dbReference type="NCBI Taxonomy" id="22663"/>
    <lineage>
        <taxon>Eukaryota</taxon>
        <taxon>Viridiplantae</taxon>
        <taxon>Streptophyta</taxon>
        <taxon>Embryophyta</taxon>
        <taxon>Tracheophyta</taxon>
        <taxon>Spermatophyta</taxon>
        <taxon>Magnoliopsida</taxon>
        <taxon>eudicotyledons</taxon>
        <taxon>Gunneridae</taxon>
        <taxon>Pentapetalae</taxon>
        <taxon>rosids</taxon>
        <taxon>malvids</taxon>
        <taxon>Myrtales</taxon>
        <taxon>Lythraceae</taxon>
        <taxon>Punica</taxon>
    </lineage>
</organism>
<protein>
    <submittedName>
        <fullName evidence="1">Uncharacterized protein</fullName>
    </submittedName>
</protein>
<evidence type="ECO:0000313" key="1">
    <source>
        <dbReference type="EMBL" id="PKI37333.1"/>
    </source>
</evidence>
<dbReference type="EMBL" id="PGOL01004445">
    <property type="protein sequence ID" value="PKI37333.1"/>
    <property type="molecule type" value="Genomic_DNA"/>
</dbReference>
<proteinExistence type="predicted"/>
<evidence type="ECO:0000313" key="2">
    <source>
        <dbReference type="Proteomes" id="UP000233551"/>
    </source>
</evidence>
<comment type="caution">
    <text evidence="1">The sequence shown here is derived from an EMBL/GenBank/DDBJ whole genome shotgun (WGS) entry which is preliminary data.</text>
</comment>